<evidence type="ECO:0000256" key="2">
    <source>
        <dbReference type="ARBA" id="ARBA00001947"/>
    </source>
</evidence>
<evidence type="ECO:0000256" key="7">
    <source>
        <dbReference type="ARBA" id="ARBA00016240"/>
    </source>
</evidence>
<evidence type="ECO:0000256" key="1">
    <source>
        <dbReference type="ARBA" id="ARBA00001668"/>
    </source>
</evidence>
<dbReference type="EMBL" id="OX365700">
    <property type="protein sequence ID" value="CAI4030681.1"/>
    <property type="molecule type" value="Genomic_DNA"/>
</dbReference>
<keyword evidence="15" id="KW-0456">Lyase</keyword>
<keyword evidence="12" id="KW-0862">Zinc</keyword>
<dbReference type="EC" id="4.2.99.18" evidence="6"/>
<dbReference type="InterPro" id="IPR010663">
    <property type="entry name" value="Znf_FPG/IleRS"/>
</dbReference>
<evidence type="ECO:0000256" key="12">
    <source>
        <dbReference type="ARBA" id="ARBA00022833"/>
    </source>
</evidence>
<dbReference type="GO" id="GO:0003684">
    <property type="term" value="F:damaged DNA binding"/>
    <property type="evidence" value="ECO:0007669"/>
    <property type="project" value="InterPro"/>
</dbReference>
<evidence type="ECO:0000259" key="22">
    <source>
        <dbReference type="PROSITE" id="PS51068"/>
    </source>
</evidence>
<evidence type="ECO:0000256" key="6">
    <source>
        <dbReference type="ARBA" id="ARBA00012720"/>
    </source>
</evidence>
<dbReference type="Pfam" id="PF06827">
    <property type="entry name" value="zf-FPG_IleRS"/>
    <property type="match status" value="1"/>
</dbReference>
<evidence type="ECO:0000256" key="5">
    <source>
        <dbReference type="ARBA" id="ARBA00012024"/>
    </source>
</evidence>
<dbReference type="GO" id="GO:0008270">
    <property type="term" value="F:zinc ion binding"/>
    <property type="evidence" value="ECO:0007669"/>
    <property type="project" value="UniProtKB-KW"/>
</dbReference>
<proteinExistence type="inferred from homology"/>
<keyword evidence="17" id="KW-0326">Glycosidase</keyword>
<evidence type="ECO:0000256" key="19">
    <source>
        <dbReference type="ARBA" id="ARBA00044632"/>
    </source>
</evidence>
<dbReference type="CDD" id="cd08966">
    <property type="entry name" value="EcFpg-like_N"/>
    <property type="match status" value="1"/>
</dbReference>
<evidence type="ECO:0000256" key="15">
    <source>
        <dbReference type="ARBA" id="ARBA00023239"/>
    </source>
</evidence>
<organism evidence="23 24">
    <name type="scientific">Nitrospira tepida</name>
    <dbReference type="NCBI Taxonomy" id="2973512"/>
    <lineage>
        <taxon>Bacteria</taxon>
        <taxon>Pseudomonadati</taxon>
        <taxon>Nitrospirota</taxon>
        <taxon>Nitrospiria</taxon>
        <taxon>Nitrospirales</taxon>
        <taxon>Nitrospiraceae</taxon>
        <taxon>Nitrospira</taxon>
    </lineage>
</organism>
<keyword evidence="11" id="KW-0378">Hydrolase</keyword>
<dbReference type="Pfam" id="PF06831">
    <property type="entry name" value="H2TH"/>
    <property type="match status" value="1"/>
</dbReference>
<keyword evidence="9" id="KW-0227">DNA damage</keyword>
<evidence type="ECO:0000259" key="21">
    <source>
        <dbReference type="PROSITE" id="PS51066"/>
    </source>
</evidence>
<protein>
    <recommendedName>
        <fullName evidence="7">Formamidopyrimidine-DNA glycosylase</fullName>
        <ecNumber evidence="5">3.2.2.23</ecNumber>
        <ecNumber evidence="6">4.2.99.18</ecNumber>
    </recommendedName>
    <alternativeName>
        <fullName evidence="18">DNA-(apurinic or apyrimidinic site) lyase MutM</fullName>
    </alternativeName>
</protein>
<dbReference type="PROSITE" id="PS51068">
    <property type="entry name" value="FPG_CAT"/>
    <property type="match status" value="1"/>
</dbReference>
<evidence type="ECO:0000313" key="23">
    <source>
        <dbReference type="EMBL" id="CAI4030681.1"/>
    </source>
</evidence>
<dbReference type="SMART" id="SM01232">
    <property type="entry name" value="H2TH"/>
    <property type="match status" value="1"/>
</dbReference>
<evidence type="ECO:0000256" key="18">
    <source>
        <dbReference type="ARBA" id="ARBA00030638"/>
    </source>
</evidence>
<dbReference type="InterPro" id="IPR020629">
    <property type="entry name" value="FPG_Glyclase"/>
</dbReference>
<dbReference type="SMART" id="SM00898">
    <property type="entry name" value="Fapy_DNA_glyco"/>
    <property type="match status" value="1"/>
</dbReference>
<comment type="catalytic activity">
    <reaction evidence="1">
        <text>Hydrolysis of DNA containing ring-opened 7-methylguanine residues, releasing 2,6-diamino-4-hydroxy-5-(N-methyl)formamidopyrimidine.</text>
        <dbReference type="EC" id="3.2.2.23"/>
    </reaction>
</comment>
<comment type="cofactor">
    <cofactor evidence="2">
        <name>Zn(2+)</name>
        <dbReference type="ChEBI" id="CHEBI:29105"/>
    </cofactor>
</comment>
<dbReference type="RefSeq" id="WP_289267657.1">
    <property type="nucleotide sequence ID" value="NZ_OX365700.1"/>
</dbReference>
<evidence type="ECO:0000256" key="9">
    <source>
        <dbReference type="ARBA" id="ARBA00022763"/>
    </source>
</evidence>
<comment type="catalytic activity">
    <reaction evidence="19">
        <text>2'-deoxyribonucleotide-(2'-deoxyribose 5'-phosphate)-2'-deoxyribonucleotide-DNA = a 3'-end 2'-deoxyribonucleotide-(2,3-dehydro-2,3-deoxyribose 5'-phosphate)-DNA + a 5'-end 5'-phospho-2'-deoxyribonucleoside-DNA + H(+)</text>
        <dbReference type="Rhea" id="RHEA:66592"/>
        <dbReference type="Rhea" id="RHEA-COMP:13180"/>
        <dbReference type="Rhea" id="RHEA-COMP:16897"/>
        <dbReference type="Rhea" id="RHEA-COMP:17067"/>
        <dbReference type="ChEBI" id="CHEBI:15378"/>
        <dbReference type="ChEBI" id="CHEBI:136412"/>
        <dbReference type="ChEBI" id="CHEBI:157695"/>
        <dbReference type="ChEBI" id="CHEBI:167181"/>
        <dbReference type="EC" id="4.2.99.18"/>
    </reaction>
</comment>
<name>A0AA86T2V3_9BACT</name>
<dbReference type="InterPro" id="IPR015886">
    <property type="entry name" value="H2TH_FPG"/>
</dbReference>
<dbReference type="PANTHER" id="PTHR22993:SF9">
    <property type="entry name" value="FORMAMIDOPYRIMIDINE-DNA GLYCOSYLASE"/>
    <property type="match status" value="1"/>
</dbReference>
<dbReference type="Gene3D" id="1.10.8.50">
    <property type="match status" value="1"/>
</dbReference>
<evidence type="ECO:0000256" key="10">
    <source>
        <dbReference type="ARBA" id="ARBA00022771"/>
    </source>
</evidence>
<dbReference type="NCBIfam" id="NF002211">
    <property type="entry name" value="PRK01103.1"/>
    <property type="match status" value="1"/>
</dbReference>
<keyword evidence="14" id="KW-0234">DNA repair</keyword>
<dbReference type="GO" id="GO:0006284">
    <property type="term" value="P:base-excision repair"/>
    <property type="evidence" value="ECO:0007669"/>
    <property type="project" value="InterPro"/>
</dbReference>
<sequence length="275" mass="31217">MPELPEAEVVARHIRDRLLGARLADYRVLRDDIVREGLNSFPWYRGATLESVERWGKSVVLAFSGKEHNRYLVAELGMTGLLLFEEAVVSRTKHTHVKLCFEGGREPSLYYWNARRFGRLYLLDQAGLLGFTSRRFGCDPLAVDWESFWQILHGRRGRLKALLMHQQVIAGIGNIYANEILFAARLHPHQPANRISKARAQVLYQAMQAVLGQAIAQGGSSIRDFVAPDGRPGLYRHDHRVYGREGEPCPRACGGSIRTRKGERTSFYCPLCQSR</sequence>
<dbReference type="AlphaFoldDB" id="A0AA86T2V3"/>
<dbReference type="Proteomes" id="UP001179121">
    <property type="component" value="Chromosome"/>
</dbReference>
<evidence type="ECO:0000256" key="4">
    <source>
        <dbReference type="ARBA" id="ARBA00011245"/>
    </source>
</evidence>
<evidence type="ECO:0000256" key="8">
    <source>
        <dbReference type="ARBA" id="ARBA00022723"/>
    </source>
</evidence>
<keyword evidence="10 20" id="KW-0863">Zinc-finger</keyword>
<dbReference type="SUPFAM" id="SSF81624">
    <property type="entry name" value="N-terminal domain of MutM-like DNA repair proteins"/>
    <property type="match status" value="1"/>
</dbReference>
<dbReference type="Gene3D" id="3.20.190.10">
    <property type="entry name" value="MutM-like, N-terminal"/>
    <property type="match status" value="1"/>
</dbReference>
<dbReference type="Pfam" id="PF01149">
    <property type="entry name" value="Fapy_DNA_glyco"/>
    <property type="match status" value="1"/>
</dbReference>
<evidence type="ECO:0000256" key="3">
    <source>
        <dbReference type="ARBA" id="ARBA00009409"/>
    </source>
</evidence>
<dbReference type="PROSITE" id="PS51066">
    <property type="entry name" value="ZF_FPG_2"/>
    <property type="match status" value="1"/>
</dbReference>
<evidence type="ECO:0000256" key="16">
    <source>
        <dbReference type="ARBA" id="ARBA00023268"/>
    </source>
</evidence>
<dbReference type="PANTHER" id="PTHR22993">
    <property type="entry name" value="FORMAMIDOPYRIMIDINE-DNA GLYCOSYLASE"/>
    <property type="match status" value="1"/>
</dbReference>
<dbReference type="SUPFAM" id="SSF57716">
    <property type="entry name" value="Glucocorticoid receptor-like (DNA-binding domain)"/>
    <property type="match status" value="1"/>
</dbReference>
<evidence type="ECO:0000313" key="24">
    <source>
        <dbReference type="Proteomes" id="UP001179121"/>
    </source>
</evidence>
<dbReference type="FunFam" id="1.10.8.50:FF:000003">
    <property type="entry name" value="Formamidopyrimidine-DNA glycosylase"/>
    <property type="match status" value="1"/>
</dbReference>
<keyword evidence="16" id="KW-0511">Multifunctional enzyme</keyword>
<comment type="subunit">
    <text evidence="4">Monomer.</text>
</comment>
<gene>
    <name evidence="23" type="ORF">DNFV4_01109</name>
</gene>
<keyword evidence="13" id="KW-0238">DNA-binding</keyword>
<dbReference type="GO" id="GO:0140078">
    <property type="term" value="F:class I DNA-(apurinic or apyrimidinic site) endonuclease activity"/>
    <property type="evidence" value="ECO:0007669"/>
    <property type="project" value="UniProtKB-EC"/>
</dbReference>
<dbReference type="KEGG" id="nti:DNFV4_01109"/>
<reference evidence="23" key="1">
    <citation type="submission" date="2022-10" db="EMBL/GenBank/DDBJ databases">
        <authorList>
            <person name="Koch H."/>
        </authorList>
    </citation>
    <scope>NUCLEOTIDE SEQUENCE</scope>
    <source>
        <strain evidence="23">DNF</strain>
    </source>
</reference>
<evidence type="ECO:0000256" key="17">
    <source>
        <dbReference type="ARBA" id="ARBA00023295"/>
    </source>
</evidence>
<dbReference type="InterPro" id="IPR035937">
    <property type="entry name" value="FPG_N"/>
</dbReference>
<dbReference type="InterPro" id="IPR012319">
    <property type="entry name" value="FPG_cat"/>
</dbReference>
<accession>A0AA86T2V3</accession>
<evidence type="ECO:0000256" key="20">
    <source>
        <dbReference type="PROSITE-ProRule" id="PRU00391"/>
    </source>
</evidence>
<keyword evidence="8" id="KW-0479">Metal-binding</keyword>
<dbReference type="InterPro" id="IPR010979">
    <property type="entry name" value="Ribosomal_uS13-like_H2TH"/>
</dbReference>
<dbReference type="GO" id="GO:0034039">
    <property type="term" value="F:8-oxo-7,8-dihydroguanine DNA N-glycosylase activity"/>
    <property type="evidence" value="ECO:0007669"/>
    <property type="project" value="TreeGrafter"/>
</dbReference>
<evidence type="ECO:0000256" key="11">
    <source>
        <dbReference type="ARBA" id="ARBA00022801"/>
    </source>
</evidence>
<comment type="similarity">
    <text evidence="3">Belongs to the FPG family.</text>
</comment>
<dbReference type="SUPFAM" id="SSF46946">
    <property type="entry name" value="S13-like H2TH domain"/>
    <property type="match status" value="1"/>
</dbReference>
<evidence type="ECO:0000256" key="14">
    <source>
        <dbReference type="ARBA" id="ARBA00023204"/>
    </source>
</evidence>
<dbReference type="EC" id="3.2.2.23" evidence="5"/>
<keyword evidence="24" id="KW-1185">Reference proteome</keyword>
<dbReference type="NCBIfam" id="TIGR00577">
    <property type="entry name" value="fpg"/>
    <property type="match status" value="1"/>
</dbReference>
<evidence type="ECO:0000256" key="13">
    <source>
        <dbReference type="ARBA" id="ARBA00023125"/>
    </source>
</evidence>
<dbReference type="InterPro" id="IPR000214">
    <property type="entry name" value="Znf_DNA_glyclase/AP_lyase"/>
</dbReference>
<feature type="domain" description="FPG-type" evidence="21">
    <location>
        <begin position="240"/>
        <end position="274"/>
    </location>
</feature>
<feature type="domain" description="Formamidopyrimidine-DNA glycosylase catalytic" evidence="22">
    <location>
        <begin position="2"/>
        <end position="118"/>
    </location>
</feature>